<reference evidence="1 2" key="1">
    <citation type="submission" date="2023-05" db="EMBL/GenBank/DDBJ databases">
        <title>Genomic insight into Chryseobacterium sp. wdc7 isolated forest soil (Gotjawal).</title>
        <authorList>
            <person name="Park S.-J."/>
        </authorList>
    </citation>
    <scope>NUCLEOTIDE SEQUENCE [LARGE SCALE GENOMIC DNA]</scope>
    <source>
        <strain evidence="2">wdc7</strain>
    </source>
</reference>
<dbReference type="Proteomes" id="UP001241656">
    <property type="component" value="Chromosome"/>
</dbReference>
<dbReference type="Gene3D" id="3.40.50.300">
    <property type="entry name" value="P-loop containing nucleotide triphosphate hydrolases"/>
    <property type="match status" value="1"/>
</dbReference>
<sequence>MNNKEEFKSWVLNNLTEKSGAGPAYITSIEWLSDRFYEKNKIDKKSIFEIEDIDLVTELHSEVKKIQRDKDSFIYNKNAPSYGERYFYSASLSKYKEFLQFKNGGFIIEKTAKKPIIDDAKFDINSFNESVFESGLVFSEKLISRFVSSLLTKPFVLLTGLSGSGKTKIAQSFVKWICEDENQFRIIPVGADWTNREHLLGYPNGLNPEEYITPDSGALNLIIEASKVENADKPYFLILDEMNLSHVERYFADFLSVMESDDKINLYCGTARKDLKGNDIPNEILWSKNLFIIGTVNIDETTYMFSPKVLDRANTIEFRVDETNIKSFFDLPTKIDLSVLEGKGAAMAKSFLEISADNAIEKDDEYSDILVKFFNELKKVGAEFGYRTAVEMLLLIKKLNIISSISKNESIDIAVMQKLLPKLHGSRSKISKVLDALILLCLKDGHIFSIAKSDEVLTENINYPIAFEKLVRMYKNALDNGFTSYAEA</sequence>
<evidence type="ECO:0000313" key="1">
    <source>
        <dbReference type="EMBL" id="WHF52509.1"/>
    </source>
</evidence>
<dbReference type="InterPro" id="IPR027417">
    <property type="entry name" value="P-loop_NTPase"/>
</dbReference>
<organism evidence="1 2">
    <name type="scientific">Chryseobacterium gotjawalense</name>
    <dbReference type="NCBI Taxonomy" id="3042315"/>
    <lineage>
        <taxon>Bacteria</taxon>
        <taxon>Pseudomonadati</taxon>
        <taxon>Bacteroidota</taxon>
        <taxon>Flavobacteriia</taxon>
        <taxon>Flavobacteriales</taxon>
        <taxon>Weeksellaceae</taxon>
        <taxon>Chryseobacterium group</taxon>
        <taxon>Chryseobacterium</taxon>
    </lineage>
</organism>
<dbReference type="SUPFAM" id="SSF52540">
    <property type="entry name" value="P-loop containing nucleoside triphosphate hydrolases"/>
    <property type="match status" value="1"/>
</dbReference>
<evidence type="ECO:0008006" key="3">
    <source>
        <dbReference type="Google" id="ProtNLM"/>
    </source>
</evidence>
<gene>
    <name evidence="1" type="ORF">QGN23_04320</name>
</gene>
<dbReference type="EMBL" id="CP124855">
    <property type="protein sequence ID" value="WHF52509.1"/>
    <property type="molecule type" value="Genomic_DNA"/>
</dbReference>
<proteinExistence type="predicted"/>
<keyword evidence="2" id="KW-1185">Reference proteome</keyword>
<name>A0ABY8RHH0_9FLAO</name>
<protein>
    <recommendedName>
        <fullName evidence="3">AAA+ ATPase domain-containing protein</fullName>
    </recommendedName>
</protein>
<dbReference type="RefSeq" id="WP_282905794.1">
    <property type="nucleotide sequence ID" value="NZ_CP124855.1"/>
</dbReference>
<accession>A0ABY8RHH0</accession>
<evidence type="ECO:0000313" key="2">
    <source>
        <dbReference type="Proteomes" id="UP001241656"/>
    </source>
</evidence>